<evidence type="ECO:0000313" key="6">
    <source>
        <dbReference type="Proteomes" id="UP000289708"/>
    </source>
</evidence>
<dbReference type="GO" id="GO:0016020">
    <property type="term" value="C:membrane"/>
    <property type="evidence" value="ECO:0007669"/>
    <property type="project" value="InterPro"/>
</dbReference>
<proteinExistence type="predicted"/>
<dbReference type="Proteomes" id="UP000289708">
    <property type="component" value="Unassembled WGS sequence"/>
</dbReference>
<sequence>MTLRGLFFCAGLLAASWGGAAPAVAKDWSQIRIAAEGSHPPFNYLDERGRLQGFEIDIARAACRKLNASCDFVTQDFEGLIPALIAGRYDAIFSSLSITEQRKAFIAFSSKYYETLSMFVAAKRDGKMSTEPEAMKGKTIGVKLGSTNARYLDARYAPAGAKIRPYLTADEARLDLAEGRIDAILADKTALLYWLEKSPLGRCCQMVGRDVSDPTYFGEGIGIGLRKSDPGLKAMFDKAIATLRADGTYEAIRTRYFPYDIY</sequence>
<dbReference type="Gene3D" id="3.40.190.10">
    <property type="entry name" value="Periplasmic binding protein-like II"/>
    <property type="match status" value="2"/>
</dbReference>
<evidence type="ECO:0000313" key="5">
    <source>
        <dbReference type="EMBL" id="RXF75387.1"/>
    </source>
</evidence>
<feature type="domain" description="Ionotropic glutamate receptor C-terminal" evidence="4">
    <location>
        <begin position="30"/>
        <end position="259"/>
    </location>
</feature>
<dbReference type="SUPFAM" id="SSF53850">
    <property type="entry name" value="Periplasmic binding protein-like II"/>
    <property type="match status" value="1"/>
</dbReference>
<name>A0A4Q0MNC5_9HYPH</name>
<feature type="chain" id="PRO_5020421436" evidence="2">
    <location>
        <begin position="26"/>
        <end position="262"/>
    </location>
</feature>
<dbReference type="OrthoDB" id="9807134at2"/>
<dbReference type="PANTHER" id="PTHR35936">
    <property type="entry name" value="MEMBRANE-BOUND LYTIC MUREIN TRANSGLYCOSYLASE F"/>
    <property type="match status" value="1"/>
</dbReference>
<dbReference type="GO" id="GO:0015276">
    <property type="term" value="F:ligand-gated monoatomic ion channel activity"/>
    <property type="evidence" value="ECO:0007669"/>
    <property type="project" value="InterPro"/>
</dbReference>
<reference evidence="5 6" key="1">
    <citation type="submission" date="2018-12" db="EMBL/GenBank/DDBJ databases">
        <title>bacterium Hansschlegelia zhihuaiae S113.</title>
        <authorList>
            <person name="He J."/>
        </authorList>
    </citation>
    <scope>NUCLEOTIDE SEQUENCE [LARGE SCALE GENOMIC DNA]</scope>
    <source>
        <strain evidence="5 6">S 113</strain>
    </source>
</reference>
<keyword evidence="1 2" id="KW-0732">Signal</keyword>
<dbReference type="EMBL" id="RYFI01000001">
    <property type="protein sequence ID" value="RXF75387.1"/>
    <property type="molecule type" value="Genomic_DNA"/>
</dbReference>
<protein>
    <submittedName>
        <fullName evidence="5">Transporter substrate-binding domain-containing protein</fullName>
    </submittedName>
</protein>
<dbReference type="AlphaFoldDB" id="A0A4Q0MNC5"/>
<dbReference type="SMART" id="SM00062">
    <property type="entry name" value="PBPb"/>
    <property type="match status" value="1"/>
</dbReference>
<evidence type="ECO:0000259" key="4">
    <source>
        <dbReference type="SMART" id="SM00079"/>
    </source>
</evidence>
<evidence type="ECO:0000259" key="3">
    <source>
        <dbReference type="SMART" id="SM00062"/>
    </source>
</evidence>
<dbReference type="PANTHER" id="PTHR35936:SF17">
    <property type="entry name" value="ARGININE-BINDING EXTRACELLULAR PROTEIN ARTP"/>
    <property type="match status" value="1"/>
</dbReference>
<organism evidence="5 6">
    <name type="scientific">Hansschlegelia zhihuaiae</name>
    <dbReference type="NCBI Taxonomy" id="405005"/>
    <lineage>
        <taxon>Bacteria</taxon>
        <taxon>Pseudomonadati</taxon>
        <taxon>Pseudomonadota</taxon>
        <taxon>Alphaproteobacteria</taxon>
        <taxon>Hyphomicrobiales</taxon>
        <taxon>Methylopilaceae</taxon>
        <taxon>Hansschlegelia</taxon>
    </lineage>
</organism>
<comment type="caution">
    <text evidence="5">The sequence shown here is derived from an EMBL/GenBank/DDBJ whole genome shotgun (WGS) entry which is preliminary data.</text>
</comment>
<gene>
    <name evidence="5" type="ORF">EK403_00540</name>
</gene>
<dbReference type="InterPro" id="IPR001320">
    <property type="entry name" value="Iontro_rcpt_C"/>
</dbReference>
<dbReference type="SMART" id="SM00079">
    <property type="entry name" value="PBPe"/>
    <property type="match status" value="1"/>
</dbReference>
<accession>A0A4Q0MNC5</accession>
<dbReference type="CDD" id="cd01001">
    <property type="entry name" value="PBP2_HisJ_LAO_like"/>
    <property type="match status" value="1"/>
</dbReference>
<feature type="domain" description="Solute-binding protein family 3/N-terminal" evidence="3">
    <location>
        <begin position="30"/>
        <end position="260"/>
    </location>
</feature>
<dbReference type="InterPro" id="IPR001638">
    <property type="entry name" value="Solute-binding_3/MltF_N"/>
</dbReference>
<evidence type="ECO:0000256" key="1">
    <source>
        <dbReference type="ARBA" id="ARBA00022729"/>
    </source>
</evidence>
<dbReference type="RefSeq" id="WP_128775565.1">
    <property type="nucleotide sequence ID" value="NZ_RYFI01000001.1"/>
</dbReference>
<keyword evidence="6" id="KW-1185">Reference proteome</keyword>
<feature type="signal peptide" evidence="2">
    <location>
        <begin position="1"/>
        <end position="25"/>
    </location>
</feature>
<evidence type="ECO:0000256" key="2">
    <source>
        <dbReference type="SAM" id="SignalP"/>
    </source>
</evidence>
<dbReference type="Pfam" id="PF00497">
    <property type="entry name" value="SBP_bac_3"/>
    <property type="match status" value="1"/>
</dbReference>